<protein>
    <submittedName>
        <fullName evidence="4">T9SS type A sorting domain-containing protein</fullName>
    </submittedName>
</protein>
<proteinExistence type="predicted"/>
<dbReference type="EMBL" id="SBKO01000001">
    <property type="protein sequence ID" value="RXR21134.1"/>
    <property type="molecule type" value="Genomic_DNA"/>
</dbReference>
<dbReference type="Pfam" id="PF18962">
    <property type="entry name" value="Por_Secre_tail"/>
    <property type="match status" value="1"/>
</dbReference>
<dbReference type="AlphaFoldDB" id="A0A4Q1K7A4"/>
<organism evidence="4 5">
    <name type="scientific">Flavobacterium amnicola</name>
    <dbReference type="NCBI Taxonomy" id="2506422"/>
    <lineage>
        <taxon>Bacteria</taxon>
        <taxon>Pseudomonadati</taxon>
        <taxon>Bacteroidota</taxon>
        <taxon>Flavobacteriia</taxon>
        <taxon>Flavobacteriales</taxon>
        <taxon>Flavobacteriaceae</taxon>
        <taxon>Flavobacterium</taxon>
    </lineage>
</organism>
<evidence type="ECO:0000313" key="4">
    <source>
        <dbReference type="EMBL" id="RXR21134.1"/>
    </source>
</evidence>
<dbReference type="Proteomes" id="UP000290283">
    <property type="component" value="Unassembled WGS sequence"/>
</dbReference>
<keyword evidence="5" id="KW-1185">Reference proteome</keyword>
<sequence>MKKTILLFLLFCLPKLMAQQTVNASGGNATGAGGSSSYSIGQITYNEQTGSGGSINQGVQQSVEIFTLSGTAFENIKLEALVYPNPTISSVILKISNFNLDEVTYQWFDIQGKPIKSGKISNEETVFNMESYPSAIYILKINSNNKELKTFKIIKN</sequence>
<dbReference type="NCBIfam" id="TIGR04183">
    <property type="entry name" value="Por_Secre_tail"/>
    <property type="match status" value="1"/>
</dbReference>
<gene>
    <name evidence="4" type="ORF">EQG63_04110</name>
</gene>
<reference evidence="5" key="1">
    <citation type="submission" date="2019-01" db="EMBL/GenBank/DDBJ databases">
        <title>Cytophagaceae bacterium strain CAR-16.</title>
        <authorList>
            <person name="Chen W.-M."/>
        </authorList>
    </citation>
    <scope>NUCLEOTIDE SEQUENCE [LARGE SCALE GENOMIC DNA]</scope>
    <source>
        <strain evidence="5">LLJ-11</strain>
    </source>
</reference>
<evidence type="ECO:0000313" key="5">
    <source>
        <dbReference type="Proteomes" id="UP000290283"/>
    </source>
</evidence>
<dbReference type="RefSeq" id="WP_129434709.1">
    <property type="nucleotide sequence ID" value="NZ_SBKO01000001.1"/>
</dbReference>
<evidence type="ECO:0000256" key="2">
    <source>
        <dbReference type="SAM" id="SignalP"/>
    </source>
</evidence>
<accession>A0A4Q1K7A4</accession>
<dbReference type="InterPro" id="IPR026444">
    <property type="entry name" value="Secre_tail"/>
</dbReference>
<feature type="domain" description="Secretion system C-terminal sorting" evidence="3">
    <location>
        <begin position="82"/>
        <end position="151"/>
    </location>
</feature>
<dbReference type="OrthoDB" id="1352409at2"/>
<comment type="caution">
    <text evidence="4">The sequence shown here is derived from an EMBL/GenBank/DDBJ whole genome shotgun (WGS) entry which is preliminary data.</text>
</comment>
<keyword evidence="1 2" id="KW-0732">Signal</keyword>
<feature type="signal peptide" evidence="2">
    <location>
        <begin position="1"/>
        <end position="18"/>
    </location>
</feature>
<feature type="chain" id="PRO_5020670438" evidence="2">
    <location>
        <begin position="19"/>
        <end position="156"/>
    </location>
</feature>
<name>A0A4Q1K7A4_9FLAO</name>
<evidence type="ECO:0000259" key="3">
    <source>
        <dbReference type="Pfam" id="PF18962"/>
    </source>
</evidence>
<evidence type="ECO:0000256" key="1">
    <source>
        <dbReference type="ARBA" id="ARBA00022729"/>
    </source>
</evidence>